<accession>A0A439D0V7</accession>
<feature type="region of interest" description="Disordered" evidence="1">
    <location>
        <begin position="139"/>
        <end position="184"/>
    </location>
</feature>
<keyword evidence="3" id="KW-1185">Reference proteome</keyword>
<dbReference type="AlphaFoldDB" id="A0A439D0V7"/>
<dbReference type="Proteomes" id="UP000286045">
    <property type="component" value="Unassembled WGS sequence"/>
</dbReference>
<name>A0A439D0V7_9PEZI</name>
<feature type="compositionally biased region" description="Polar residues" evidence="1">
    <location>
        <begin position="35"/>
        <end position="50"/>
    </location>
</feature>
<dbReference type="EMBL" id="RYZI01000222">
    <property type="protein sequence ID" value="RWA08028.1"/>
    <property type="molecule type" value="Genomic_DNA"/>
</dbReference>
<protein>
    <submittedName>
        <fullName evidence="2">Uncharacterized protein</fullName>
    </submittedName>
</protein>
<organism evidence="2 3">
    <name type="scientific">Xylaria grammica</name>
    <dbReference type="NCBI Taxonomy" id="363999"/>
    <lineage>
        <taxon>Eukaryota</taxon>
        <taxon>Fungi</taxon>
        <taxon>Dikarya</taxon>
        <taxon>Ascomycota</taxon>
        <taxon>Pezizomycotina</taxon>
        <taxon>Sordariomycetes</taxon>
        <taxon>Xylariomycetidae</taxon>
        <taxon>Xylariales</taxon>
        <taxon>Xylariaceae</taxon>
        <taxon>Xylaria</taxon>
    </lineage>
</organism>
<dbReference type="STRING" id="363999.A0A439D0V7"/>
<reference evidence="2 3" key="1">
    <citation type="submission" date="2018-12" db="EMBL/GenBank/DDBJ databases">
        <title>Draft genome sequence of Xylaria grammica IHI A82.</title>
        <authorList>
            <person name="Buettner E."/>
            <person name="Kellner H."/>
        </authorList>
    </citation>
    <scope>NUCLEOTIDE SEQUENCE [LARGE SCALE GENOMIC DNA]</scope>
    <source>
        <strain evidence="2 3">IHI A82</strain>
    </source>
</reference>
<feature type="region of interest" description="Disordered" evidence="1">
    <location>
        <begin position="30"/>
        <end position="98"/>
    </location>
</feature>
<evidence type="ECO:0000256" key="1">
    <source>
        <dbReference type="SAM" id="MobiDB-lite"/>
    </source>
</evidence>
<sequence length="250" mass="27350">MKRENGPFGAGSLEVGVSGLAARRRMMAVWETGRDSTSPNKNVVENSTEESPPLAQETQCLHDEKPSPKTDVSIGSQTRRWAADGATTRPGTSERRRRLPVVAHLPRLPGPHRAVEPRHLQLPEAVEPDRGVDAVRAADEQEGAGAAGRRDLLQAPDPVDLGRDEPAAGAHRHPLRGQGHAVRGRHALREHAPSARAMYETTEWSLEAPDGTRIDLLDGDDPFKGLAGYAMDEEEREEALETRGFRQQVK</sequence>
<gene>
    <name evidence="2" type="ORF">EKO27_g7069</name>
</gene>
<evidence type="ECO:0000313" key="2">
    <source>
        <dbReference type="EMBL" id="RWA08028.1"/>
    </source>
</evidence>
<evidence type="ECO:0000313" key="3">
    <source>
        <dbReference type="Proteomes" id="UP000286045"/>
    </source>
</evidence>
<proteinExistence type="predicted"/>
<comment type="caution">
    <text evidence="2">The sequence shown here is derived from an EMBL/GenBank/DDBJ whole genome shotgun (WGS) entry which is preliminary data.</text>
</comment>